<feature type="region of interest" description="Disordered" evidence="1">
    <location>
        <begin position="876"/>
        <end position="927"/>
    </location>
</feature>
<dbReference type="Gene3D" id="3.40.50.300">
    <property type="entry name" value="P-loop containing nucleotide triphosphate hydrolases"/>
    <property type="match status" value="1"/>
</dbReference>
<dbReference type="EMBL" id="LHZG01000101">
    <property type="protein sequence ID" value="KXV22233.1"/>
    <property type="molecule type" value="Genomic_DNA"/>
</dbReference>
<dbReference type="Proteomes" id="UP000075655">
    <property type="component" value="Unassembled WGS sequence"/>
</dbReference>
<dbReference type="Pfam" id="PF08751">
    <property type="entry name" value="TrwC"/>
    <property type="match status" value="1"/>
</dbReference>
<dbReference type="PATRIC" id="fig|442.8.peg.1598"/>
<name>A0A149S6J2_GLUOY</name>
<proteinExistence type="predicted"/>
<dbReference type="InterPro" id="IPR027417">
    <property type="entry name" value="P-loop_NTPase"/>
</dbReference>
<dbReference type="NCBIfam" id="NF041492">
    <property type="entry name" value="MobF"/>
    <property type="match status" value="1"/>
</dbReference>
<dbReference type="AlphaFoldDB" id="A0A149S6J2"/>
<dbReference type="RefSeq" id="WP_062499781.1">
    <property type="nucleotide sequence ID" value="NZ_LHZG01000101.1"/>
</dbReference>
<dbReference type="SUPFAM" id="SSF55464">
    <property type="entry name" value="Origin of replication-binding domain, RBD-like"/>
    <property type="match status" value="1"/>
</dbReference>
<feature type="compositionally biased region" description="Basic and acidic residues" evidence="1">
    <location>
        <begin position="882"/>
        <end position="919"/>
    </location>
</feature>
<feature type="compositionally biased region" description="Basic and acidic residues" evidence="1">
    <location>
        <begin position="29"/>
        <end position="46"/>
    </location>
</feature>
<accession>A0A149S6J2</accession>
<feature type="domain" description="TrwC relaxase" evidence="2">
    <location>
        <begin position="44"/>
        <end position="348"/>
    </location>
</feature>
<gene>
    <name evidence="3" type="ORF">AD934_01670</name>
</gene>
<evidence type="ECO:0000256" key="1">
    <source>
        <dbReference type="SAM" id="MobiDB-lite"/>
    </source>
</evidence>
<organism evidence="3 4">
    <name type="scientific">Gluconobacter oxydans</name>
    <name type="common">Gluconobacter suboxydans</name>
    <dbReference type="NCBI Taxonomy" id="442"/>
    <lineage>
        <taxon>Bacteria</taxon>
        <taxon>Pseudomonadati</taxon>
        <taxon>Pseudomonadota</taxon>
        <taxon>Alphaproteobacteria</taxon>
        <taxon>Acetobacterales</taxon>
        <taxon>Acetobacteraceae</taxon>
        <taxon>Gluconobacter</taxon>
    </lineage>
</organism>
<protein>
    <submittedName>
        <fullName evidence="3">Conjugal transfer protein TraA</fullName>
    </submittedName>
</protein>
<dbReference type="Pfam" id="PF13604">
    <property type="entry name" value="AAA_30"/>
    <property type="match status" value="1"/>
</dbReference>
<feature type="region of interest" description="Disordered" evidence="1">
    <location>
        <begin position="29"/>
        <end position="48"/>
    </location>
</feature>
<dbReference type="InterPro" id="IPR014862">
    <property type="entry name" value="TrwC"/>
</dbReference>
<comment type="caution">
    <text evidence="3">The sequence shown here is derived from an EMBL/GenBank/DDBJ whole genome shotgun (WGS) entry which is preliminary data.</text>
</comment>
<evidence type="ECO:0000313" key="4">
    <source>
        <dbReference type="Proteomes" id="UP000075655"/>
    </source>
</evidence>
<sequence>MITYRKISAAGAGKLIVAYLREHQLEPSKDARFERDGEKTRSETGDRLNTYYTGRDGRGSWGPDMSRRIAAELGIDLTKIPTDEALARLFEGKRADTGEKWAGAHATREISGIDFTAAPDKSVTLAAEFAAIKAEQALIWAAIHQANDRAMAFIAKEVGIARRGKAGVSYNEAGDVGWVSFRHYTARPVLKIQDGASGATAAVEVPVPGDPQAHIHNIMFNAVATESGHLGSLDSKRITKMTSHLFGAYFQAELAQELRKLGIRVDVDERGKAVMLEAIPDDARELFSKRSKQAKRMAEAFVARQGGDWNAMSADQKFKILHQANLTYRSKKYDGTNEREIWREQAEEIGWQHDTVLTDEKTILLSREERFEKAFGIAAKMLADEFRTTAVIDREALRTHAAHGLIVAGIDGMEDVERVADLIQERGIEIDGKLVQFRMREQDSRLRVATTEQIALEKEMARLAGVSSRTREGALTDEQIAAAVARSGLDFTREPAHGAAQLAAIRSLGQAGSLGFLIGVAGSGKTTLLKPLVDAWQEEGRTVIGAAIAWRQADALKDAGISRTYAMTPLLDGLAQGKIVLDSKSVLVLDEVSQVSPRQLLQILQLQQEKGFALRVVGDREQAQAIEAGDAVELLLRVIPKEARPELLSTIRQKSARGREIANKFRSPGRDLSKTENEQREADVARAREAIDMKRRDGTIRLADPKTGRIRLGFGHAMTVDAAQGVTSDEHINAMPRGSSAMTGFTAYVAESRHVHQCWTAVAEGSLREAETFSRALGDIRPVTMEDLYDRLVTDMGRHPYKSLAVDLVQARLAHEEATSRWIRQNHVNERVQQKGQSPGAKVRREIAEAPIREVPREQWDDVSRKLRKAGYAAQDALKAARHAEDIQKARARRQAAEAARKATVRRERERQEERERTRAPSRGRGM</sequence>
<evidence type="ECO:0000313" key="3">
    <source>
        <dbReference type="EMBL" id="KXV22233.1"/>
    </source>
</evidence>
<reference evidence="3 4" key="1">
    <citation type="submission" date="2015-06" db="EMBL/GenBank/DDBJ databases">
        <title>Improved classification and identification of acetic acid bacteria using matrix-assisted laser desorption/ionization time-of-flight mass spectrometry; Gluconobacter nephelii and Gluconobacter uchimurae are later heterotypic synonyms of Gluconobacter japonicus and Gluconobacter oxydans, respectively.</title>
        <authorList>
            <person name="Li L."/>
            <person name="Cleenwerck I."/>
            <person name="De Vuyst L."/>
            <person name="Vandamme P."/>
        </authorList>
    </citation>
    <scope>NUCLEOTIDE SEQUENCE [LARGE SCALE GENOMIC DNA]</scope>
    <source>
        <strain evidence="3 4">LMG 1676</strain>
    </source>
</reference>
<feature type="region of interest" description="Disordered" evidence="1">
    <location>
        <begin position="659"/>
        <end position="683"/>
    </location>
</feature>
<evidence type="ECO:0000259" key="2">
    <source>
        <dbReference type="Pfam" id="PF08751"/>
    </source>
</evidence>
<dbReference type="SUPFAM" id="SSF52540">
    <property type="entry name" value="P-loop containing nucleoside triphosphate hydrolases"/>
    <property type="match status" value="1"/>
</dbReference>